<evidence type="ECO:0000256" key="2">
    <source>
        <dbReference type="ARBA" id="ARBA00007399"/>
    </source>
</evidence>
<evidence type="ECO:0000313" key="10">
    <source>
        <dbReference type="Proteomes" id="UP000253201"/>
    </source>
</evidence>
<feature type="domain" description="Pili assembly chaperone N-terminal" evidence="7">
    <location>
        <begin position="19"/>
        <end position="140"/>
    </location>
</feature>
<dbReference type="PANTHER" id="PTHR30251:SF1">
    <property type="entry name" value="FIMBRIAL CHAPARONE"/>
    <property type="match status" value="1"/>
</dbReference>
<evidence type="ECO:0000256" key="1">
    <source>
        <dbReference type="ARBA" id="ARBA00004418"/>
    </source>
</evidence>
<reference evidence="9 10" key="1">
    <citation type="submission" date="2018-06" db="EMBL/GenBank/DDBJ databases">
        <title>Genomic Encyclopedia of Type Strains, Phase IV (KMG-IV): sequencing the most valuable type-strain genomes for metagenomic binning, comparative biology and taxonomic classification.</title>
        <authorList>
            <person name="Goeker M."/>
        </authorList>
    </citation>
    <scope>NUCLEOTIDE SEQUENCE [LARGE SCALE GENOMIC DNA]</scope>
    <source>
        <strain evidence="9 10">DSM 27453</strain>
    </source>
</reference>
<dbReference type="EMBL" id="QNRL01000002">
    <property type="protein sequence ID" value="RBP13302.1"/>
    <property type="molecule type" value="Genomic_DNA"/>
</dbReference>
<feature type="signal peptide" evidence="6">
    <location>
        <begin position="1"/>
        <end position="18"/>
    </location>
</feature>
<name>A0ABX9G3Z1_9ENTR</name>
<dbReference type="InterPro" id="IPR001829">
    <property type="entry name" value="Pili_assmbl_chaperone_bac"/>
</dbReference>
<comment type="similarity">
    <text evidence="2">Belongs to the periplasmic pilus chaperone family.</text>
</comment>
<dbReference type="Pfam" id="PF02753">
    <property type="entry name" value="PapD_C"/>
    <property type="match status" value="1"/>
</dbReference>
<evidence type="ECO:0000256" key="5">
    <source>
        <dbReference type="ARBA" id="ARBA00023186"/>
    </source>
</evidence>
<feature type="domain" description="Pili assembly chaperone C-terminal" evidence="8">
    <location>
        <begin position="163"/>
        <end position="219"/>
    </location>
</feature>
<evidence type="ECO:0000256" key="4">
    <source>
        <dbReference type="ARBA" id="ARBA00022764"/>
    </source>
</evidence>
<dbReference type="InterPro" id="IPR036316">
    <property type="entry name" value="Pili_assmbl_chap_C_dom_sf"/>
</dbReference>
<keyword evidence="5" id="KW-0143">Chaperone</keyword>
<comment type="caution">
    <text evidence="9">The sequence shown here is derived from an EMBL/GenBank/DDBJ whole genome shotgun (WGS) entry which is preliminary data.</text>
</comment>
<evidence type="ECO:0000259" key="7">
    <source>
        <dbReference type="Pfam" id="PF00345"/>
    </source>
</evidence>
<dbReference type="SUPFAM" id="SSF49354">
    <property type="entry name" value="PapD-like"/>
    <property type="match status" value="1"/>
</dbReference>
<keyword evidence="3 6" id="KW-0732">Signal</keyword>
<comment type="subcellular location">
    <subcellularLocation>
        <location evidence="1">Periplasm</location>
    </subcellularLocation>
</comment>
<gene>
    <name evidence="9" type="ORF">DFQ50_10234</name>
</gene>
<evidence type="ECO:0000256" key="6">
    <source>
        <dbReference type="SAM" id="SignalP"/>
    </source>
</evidence>
<dbReference type="PANTHER" id="PTHR30251">
    <property type="entry name" value="PILUS ASSEMBLY CHAPERONE"/>
    <property type="match status" value="1"/>
</dbReference>
<dbReference type="InterPro" id="IPR016148">
    <property type="entry name" value="Pili_assmbl_chaperone_C"/>
</dbReference>
<dbReference type="InterPro" id="IPR013783">
    <property type="entry name" value="Ig-like_fold"/>
</dbReference>
<accession>A0ABX9G3Z1</accession>
<dbReference type="Gene3D" id="2.60.40.10">
    <property type="entry name" value="Immunoglobulins"/>
    <property type="match status" value="2"/>
</dbReference>
<evidence type="ECO:0000256" key="3">
    <source>
        <dbReference type="ARBA" id="ARBA00022729"/>
    </source>
</evidence>
<dbReference type="RefSeq" id="WP_113857345.1">
    <property type="nucleotide sequence ID" value="NZ_JBLLLI010000011.1"/>
</dbReference>
<dbReference type="SUPFAM" id="SSF49584">
    <property type="entry name" value="Periplasmic chaperone C-domain"/>
    <property type="match status" value="1"/>
</dbReference>
<evidence type="ECO:0000259" key="8">
    <source>
        <dbReference type="Pfam" id="PF02753"/>
    </source>
</evidence>
<sequence>MTKFALLMLCAVSGISHAGVVVGGTRFVFPSSADTRTISVTNTSNEPWLINSKISTPTVWAGANAFTGSPPVLATPPLFLLPPGATGTIRLVKTDTLMPNDRETLFALSVASIPSGKVEDRSVKVALRSSFKLFWRPASLKGNPEQAWQQVTWRRDPQGVIAENPTPFYINLTQVTANGSPVKDVGVIPPLAQRRFGWCAAQTACTLRWRTLNDLGGLTPVTEQRLP</sequence>
<feature type="chain" id="PRO_5047467705" evidence="6">
    <location>
        <begin position="19"/>
        <end position="227"/>
    </location>
</feature>
<dbReference type="Pfam" id="PF00345">
    <property type="entry name" value="PapD_N"/>
    <property type="match status" value="1"/>
</dbReference>
<organism evidence="9 10">
    <name type="scientific">Pseudocitrobacter faecalis</name>
    <dbReference type="NCBI Taxonomy" id="1398493"/>
    <lineage>
        <taxon>Bacteria</taxon>
        <taxon>Pseudomonadati</taxon>
        <taxon>Pseudomonadota</taxon>
        <taxon>Gammaproteobacteria</taxon>
        <taxon>Enterobacterales</taxon>
        <taxon>Enterobacteriaceae</taxon>
        <taxon>Pseudocitrobacter</taxon>
    </lineage>
</organism>
<keyword evidence="4" id="KW-0574">Periplasm</keyword>
<dbReference type="InterPro" id="IPR050643">
    <property type="entry name" value="Periplasmic_pilus_chap"/>
</dbReference>
<keyword evidence="10" id="KW-1185">Reference proteome</keyword>
<proteinExistence type="inferred from homology"/>
<protein>
    <submittedName>
        <fullName evidence="9">P pilus assembly chaperone PapD</fullName>
    </submittedName>
</protein>
<evidence type="ECO:0000313" key="9">
    <source>
        <dbReference type="EMBL" id="RBP13302.1"/>
    </source>
</evidence>
<dbReference type="PRINTS" id="PR00969">
    <property type="entry name" value="CHAPERONPILI"/>
</dbReference>
<dbReference type="InterPro" id="IPR008962">
    <property type="entry name" value="PapD-like_sf"/>
</dbReference>
<dbReference type="InterPro" id="IPR016147">
    <property type="entry name" value="Pili_assmbl_chaperone_N"/>
</dbReference>
<dbReference type="Proteomes" id="UP000253201">
    <property type="component" value="Unassembled WGS sequence"/>
</dbReference>